<keyword evidence="2" id="KW-1185">Reference proteome</keyword>
<dbReference type="AlphaFoldDB" id="A0A1E3VYA6"/>
<evidence type="ECO:0000313" key="2">
    <source>
        <dbReference type="Proteomes" id="UP000094501"/>
    </source>
</evidence>
<accession>A0A1E3VYA6</accession>
<protein>
    <submittedName>
        <fullName evidence="1">Uncharacterized protein</fullName>
    </submittedName>
</protein>
<reference evidence="1 2" key="1">
    <citation type="journal article" date="2016" name="Environ. Microbiol.">
        <title>New Methyloceanibacter diversity from North Sea sediments includes methanotroph containing solely the soluble methane monooxygenase.</title>
        <authorList>
            <person name="Vekeman B."/>
            <person name="Kerckhof F.M."/>
            <person name="Cremers G."/>
            <person name="de Vos P."/>
            <person name="Vandamme P."/>
            <person name="Boon N."/>
            <person name="Op den Camp H.J."/>
            <person name="Heylen K."/>
        </authorList>
    </citation>
    <scope>NUCLEOTIDE SEQUENCE [LARGE SCALE GENOMIC DNA]</scope>
    <source>
        <strain evidence="1 2">R-67174</strain>
    </source>
</reference>
<proteinExistence type="predicted"/>
<comment type="caution">
    <text evidence="1">The sequence shown here is derived from an EMBL/GenBank/DDBJ whole genome shotgun (WGS) entry which is preliminary data.</text>
</comment>
<dbReference type="Proteomes" id="UP000094501">
    <property type="component" value="Unassembled WGS sequence"/>
</dbReference>
<organism evidence="1 2">
    <name type="scientific">Methyloceanibacter methanicus</name>
    <dbReference type="NCBI Taxonomy" id="1774968"/>
    <lineage>
        <taxon>Bacteria</taxon>
        <taxon>Pseudomonadati</taxon>
        <taxon>Pseudomonadota</taxon>
        <taxon>Alphaproteobacteria</taxon>
        <taxon>Hyphomicrobiales</taxon>
        <taxon>Hyphomicrobiaceae</taxon>
        <taxon>Methyloceanibacter</taxon>
    </lineage>
</organism>
<gene>
    <name evidence="1" type="ORF">AUC68_08965</name>
</gene>
<evidence type="ECO:0000313" key="1">
    <source>
        <dbReference type="EMBL" id="ODR98535.1"/>
    </source>
</evidence>
<sequence>MNLVDEAQKNRHVLFMEAQLVLQIADQRRTSEIGFGIALGRRLVRLGHAGLDQPLGYEHTQPRHRETGHARDDVLLGQHHACSFIVRRGS</sequence>
<dbReference type="EMBL" id="LPWG01000013">
    <property type="protein sequence ID" value="ODR98535.1"/>
    <property type="molecule type" value="Genomic_DNA"/>
</dbReference>
<name>A0A1E3VYA6_9HYPH</name>